<dbReference type="AlphaFoldDB" id="A0AA43UCW9"/>
<dbReference type="GO" id="GO:0001522">
    <property type="term" value="P:pseudouridine synthesis"/>
    <property type="evidence" value="ECO:0007669"/>
    <property type="project" value="InterPro"/>
</dbReference>
<organism evidence="5 6">
    <name type="scientific">Atopococcus tabaci</name>
    <dbReference type="NCBI Taxonomy" id="269774"/>
    <lineage>
        <taxon>Bacteria</taxon>
        <taxon>Bacillati</taxon>
        <taxon>Bacillota</taxon>
        <taxon>Bacilli</taxon>
        <taxon>Lactobacillales</taxon>
        <taxon>Carnobacteriaceae</taxon>
        <taxon>Atopococcus</taxon>
    </lineage>
</organism>
<dbReference type="Pfam" id="PF00849">
    <property type="entry name" value="PseudoU_synth_2"/>
    <property type="match status" value="1"/>
</dbReference>
<dbReference type="CDD" id="cd02869">
    <property type="entry name" value="PseudoU_synth_RluA_like"/>
    <property type="match status" value="1"/>
</dbReference>
<dbReference type="GO" id="GO:0003723">
    <property type="term" value="F:RNA binding"/>
    <property type="evidence" value="ECO:0007669"/>
    <property type="project" value="InterPro"/>
</dbReference>
<evidence type="ECO:0000313" key="6">
    <source>
        <dbReference type="Proteomes" id="UP001171751"/>
    </source>
</evidence>
<evidence type="ECO:0000256" key="2">
    <source>
        <dbReference type="ARBA" id="ARBA00031870"/>
    </source>
</evidence>
<dbReference type="SUPFAM" id="SSF55120">
    <property type="entry name" value="Pseudouridine synthase"/>
    <property type="match status" value="1"/>
</dbReference>
<sequence>MKIDILYEDNHLLCVEKPVNVPVQEDESKDIDLLTALKEFIKVRDEKPGKVFLALVHRLDRPVGGAMVFAKTSKAASRLATALQKGQFERSYLTVVHGKPQKMTGQLENYLYKEFKTNTSTVVSQDTKGSKRARLTYQVLESSEGLSLIRVKLDTGRSHQIRVQFSHLGHPIWGDQRYGQEVNKVGQQIALWANELTFKHPTKDEFITIHSQPEARQPWYLFSPQAFEK</sequence>
<dbReference type="InterPro" id="IPR006145">
    <property type="entry name" value="PsdUridine_synth_RsuA/RluA"/>
</dbReference>
<dbReference type="InterPro" id="IPR050188">
    <property type="entry name" value="RluA_PseudoU_synthase"/>
</dbReference>
<keyword evidence="5" id="KW-0413">Isomerase</keyword>
<dbReference type="PANTHER" id="PTHR21600">
    <property type="entry name" value="MITOCHONDRIAL RNA PSEUDOURIDINE SYNTHASE"/>
    <property type="match status" value="1"/>
</dbReference>
<gene>
    <name evidence="5" type="ORF">Q4F26_04940</name>
</gene>
<dbReference type="EMBL" id="JAUNQW010000020">
    <property type="protein sequence ID" value="MDO5457675.1"/>
    <property type="molecule type" value="Genomic_DNA"/>
</dbReference>
<evidence type="ECO:0000256" key="3">
    <source>
        <dbReference type="ARBA" id="ARBA00033164"/>
    </source>
</evidence>
<feature type="domain" description="Pseudouridine synthase RsuA/RluA-like" evidence="4">
    <location>
        <begin position="11"/>
        <end position="167"/>
    </location>
</feature>
<dbReference type="Gene3D" id="3.30.2350.10">
    <property type="entry name" value="Pseudouridine synthase"/>
    <property type="match status" value="1"/>
</dbReference>
<evidence type="ECO:0000313" key="5">
    <source>
        <dbReference type="EMBL" id="MDO5457675.1"/>
    </source>
</evidence>
<evidence type="ECO:0000256" key="1">
    <source>
        <dbReference type="ARBA" id="ARBA00000073"/>
    </source>
</evidence>
<dbReference type="InterPro" id="IPR020103">
    <property type="entry name" value="PsdUridine_synth_cat_dom_sf"/>
</dbReference>
<name>A0AA43UCW9_9LACT</name>
<proteinExistence type="predicted"/>
<evidence type="ECO:0000259" key="4">
    <source>
        <dbReference type="Pfam" id="PF00849"/>
    </source>
</evidence>
<accession>A0AA43UCW9</accession>
<dbReference type="GO" id="GO:0140098">
    <property type="term" value="F:catalytic activity, acting on RNA"/>
    <property type="evidence" value="ECO:0007669"/>
    <property type="project" value="UniProtKB-ARBA"/>
</dbReference>
<dbReference type="Proteomes" id="UP001171751">
    <property type="component" value="Unassembled WGS sequence"/>
</dbReference>
<comment type="catalytic activity">
    <reaction evidence="1">
        <text>a uridine in RNA = a pseudouridine in RNA</text>
        <dbReference type="Rhea" id="RHEA:48348"/>
        <dbReference type="Rhea" id="RHEA-COMP:12068"/>
        <dbReference type="Rhea" id="RHEA-COMP:12069"/>
        <dbReference type="ChEBI" id="CHEBI:65314"/>
        <dbReference type="ChEBI" id="CHEBI:65315"/>
    </reaction>
</comment>
<comment type="caution">
    <text evidence="5">The sequence shown here is derived from an EMBL/GenBank/DDBJ whole genome shotgun (WGS) entry which is preliminary data.</text>
</comment>
<protein>
    <recommendedName>
        <fullName evidence="2">RNA pseudouridylate synthase</fullName>
    </recommendedName>
    <alternativeName>
        <fullName evidence="3">RNA-uridine isomerase</fullName>
    </alternativeName>
</protein>
<reference evidence="5" key="1">
    <citation type="submission" date="2023-07" db="EMBL/GenBank/DDBJ databases">
        <title>Between Cages and Wild: Unraveling the Impact of Captivity on Animal Microbiomes and Antimicrobial Resistance.</title>
        <authorList>
            <person name="Schmartz G.P."/>
            <person name="Rehner J."/>
            <person name="Schuff M.J."/>
            <person name="Becker S.L."/>
            <person name="Kravczyk M."/>
            <person name="Gurevich A."/>
            <person name="Francke R."/>
            <person name="Mueller R."/>
            <person name="Keller V."/>
            <person name="Keller A."/>
        </authorList>
    </citation>
    <scope>NUCLEOTIDE SEQUENCE</scope>
    <source>
        <strain evidence="5">S39M_St_73</strain>
    </source>
</reference>
<dbReference type="GO" id="GO:0006396">
    <property type="term" value="P:RNA processing"/>
    <property type="evidence" value="ECO:0007669"/>
    <property type="project" value="UniProtKB-ARBA"/>
</dbReference>
<dbReference type="GO" id="GO:0009982">
    <property type="term" value="F:pseudouridine synthase activity"/>
    <property type="evidence" value="ECO:0007669"/>
    <property type="project" value="InterPro"/>
</dbReference>
<keyword evidence="6" id="KW-1185">Reference proteome</keyword>